<evidence type="ECO:0000259" key="9">
    <source>
        <dbReference type="PROSITE" id="PS50893"/>
    </source>
</evidence>
<evidence type="ECO:0000256" key="8">
    <source>
        <dbReference type="SAM" id="Phobius"/>
    </source>
</evidence>
<evidence type="ECO:0000256" key="4">
    <source>
        <dbReference type="ARBA" id="ARBA00022840"/>
    </source>
</evidence>
<dbReference type="InterPro" id="IPR036640">
    <property type="entry name" value="ABC1_TM_sf"/>
</dbReference>
<dbReference type="InterPro" id="IPR017871">
    <property type="entry name" value="ABC_transporter-like_CS"/>
</dbReference>
<dbReference type="InterPro" id="IPR027417">
    <property type="entry name" value="P-loop_NTPase"/>
</dbReference>
<dbReference type="RefSeq" id="WP_244860524.1">
    <property type="nucleotide sequence ID" value="NZ_CAJRAY010000042.1"/>
</dbReference>
<feature type="transmembrane region" description="Helical" evidence="8">
    <location>
        <begin position="12"/>
        <end position="31"/>
    </location>
</feature>
<dbReference type="InterPro" id="IPR003439">
    <property type="entry name" value="ABC_transporter-like_ATP-bd"/>
</dbReference>
<dbReference type="InterPro" id="IPR003593">
    <property type="entry name" value="AAA+_ATPase"/>
</dbReference>
<keyword evidence="3" id="KW-0547">Nucleotide-binding</keyword>
<evidence type="ECO:0000313" key="12">
    <source>
        <dbReference type="Proteomes" id="UP000681526"/>
    </source>
</evidence>
<keyword evidence="4 11" id="KW-0067">ATP-binding</keyword>
<evidence type="ECO:0000259" key="10">
    <source>
        <dbReference type="PROSITE" id="PS50929"/>
    </source>
</evidence>
<dbReference type="PROSITE" id="PS50893">
    <property type="entry name" value="ABC_TRANSPORTER_2"/>
    <property type="match status" value="1"/>
</dbReference>
<evidence type="ECO:0000256" key="7">
    <source>
        <dbReference type="SAM" id="MobiDB-lite"/>
    </source>
</evidence>
<protein>
    <submittedName>
        <fullName evidence="11">ABC transporter ATP-binding protein YfiB, lipid transporting ATPase</fullName>
    </submittedName>
</protein>
<reference evidence="11 12" key="1">
    <citation type="submission" date="2021-04" db="EMBL/GenBank/DDBJ databases">
        <authorList>
            <person name="Rakotoarivonina H."/>
        </authorList>
    </citation>
    <scope>NUCLEOTIDE SEQUENCE [LARGE SCALE GENOMIC DNA]</scope>
    <source>
        <strain evidence="11 12">XE</strain>
    </source>
</reference>
<dbReference type="Gene3D" id="1.20.1560.10">
    <property type="entry name" value="ABC transporter type 1, transmembrane domain"/>
    <property type="match status" value="1"/>
</dbReference>
<dbReference type="PANTHER" id="PTHR43394:SF1">
    <property type="entry name" value="ATP-BINDING CASSETTE SUB-FAMILY B MEMBER 10, MITOCHONDRIAL"/>
    <property type="match status" value="1"/>
</dbReference>
<comment type="subcellular location">
    <subcellularLocation>
        <location evidence="1">Cell membrane</location>
        <topology evidence="1">Multi-pass membrane protein</topology>
    </subcellularLocation>
</comment>
<proteinExistence type="predicted"/>
<organism evidence="11 12">
    <name type="scientific">Thermobacillus xylanilyticus</name>
    <dbReference type="NCBI Taxonomy" id="76633"/>
    <lineage>
        <taxon>Bacteria</taxon>
        <taxon>Bacillati</taxon>
        <taxon>Bacillota</taxon>
        <taxon>Bacilli</taxon>
        <taxon>Bacillales</taxon>
        <taxon>Paenibacillaceae</taxon>
        <taxon>Thermobacillus</taxon>
    </lineage>
</organism>
<dbReference type="PANTHER" id="PTHR43394">
    <property type="entry name" value="ATP-DEPENDENT PERMEASE MDL1, MITOCHONDRIAL"/>
    <property type="match status" value="1"/>
</dbReference>
<feature type="domain" description="ABC transporter" evidence="9">
    <location>
        <begin position="346"/>
        <end position="579"/>
    </location>
</feature>
<evidence type="ECO:0000256" key="3">
    <source>
        <dbReference type="ARBA" id="ARBA00022741"/>
    </source>
</evidence>
<evidence type="ECO:0000313" key="11">
    <source>
        <dbReference type="EMBL" id="CAG5085835.1"/>
    </source>
</evidence>
<feature type="domain" description="ABC transmembrane type-1" evidence="10">
    <location>
        <begin position="17"/>
        <end position="298"/>
    </location>
</feature>
<dbReference type="PROSITE" id="PS50929">
    <property type="entry name" value="ABC_TM1F"/>
    <property type="match status" value="1"/>
</dbReference>
<dbReference type="Pfam" id="PF00005">
    <property type="entry name" value="ABC_tran"/>
    <property type="match status" value="1"/>
</dbReference>
<feature type="transmembrane region" description="Helical" evidence="8">
    <location>
        <begin position="51"/>
        <end position="72"/>
    </location>
</feature>
<dbReference type="GO" id="GO:0005524">
    <property type="term" value="F:ATP binding"/>
    <property type="evidence" value="ECO:0007669"/>
    <property type="project" value="UniProtKB-KW"/>
</dbReference>
<keyword evidence="2 8" id="KW-0812">Transmembrane</keyword>
<dbReference type="InterPro" id="IPR011527">
    <property type="entry name" value="ABC1_TM_dom"/>
</dbReference>
<dbReference type="PROSITE" id="PS00211">
    <property type="entry name" value="ABC_TRANSPORTER_1"/>
    <property type="match status" value="1"/>
</dbReference>
<feature type="transmembrane region" description="Helical" evidence="8">
    <location>
        <begin position="133"/>
        <end position="151"/>
    </location>
</feature>
<keyword evidence="6 8" id="KW-0472">Membrane</keyword>
<keyword evidence="12" id="KW-1185">Reference proteome</keyword>
<dbReference type="SUPFAM" id="SSF52540">
    <property type="entry name" value="P-loop containing nucleoside triphosphate hydrolases"/>
    <property type="match status" value="1"/>
</dbReference>
<keyword evidence="5 8" id="KW-1133">Transmembrane helix</keyword>
<accession>A0ABN7RTL9</accession>
<name>A0ABN7RTL9_THEXY</name>
<feature type="region of interest" description="Disordered" evidence="7">
    <location>
        <begin position="314"/>
        <end position="339"/>
    </location>
</feature>
<evidence type="ECO:0000256" key="6">
    <source>
        <dbReference type="ARBA" id="ARBA00023136"/>
    </source>
</evidence>
<dbReference type="Pfam" id="PF00664">
    <property type="entry name" value="ABC_membrane"/>
    <property type="match status" value="1"/>
</dbReference>
<evidence type="ECO:0000256" key="1">
    <source>
        <dbReference type="ARBA" id="ARBA00004651"/>
    </source>
</evidence>
<comment type="caution">
    <text evidence="11">The sequence shown here is derived from an EMBL/GenBank/DDBJ whole genome shotgun (WGS) entry which is preliminary data.</text>
</comment>
<feature type="transmembrane region" description="Helical" evidence="8">
    <location>
        <begin position="157"/>
        <end position="174"/>
    </location>
</feature>
<dbReference type="SUPFAM" id="SSF90123">
    <property type="entry name" value="ABC transporter transmembrane region"/>
    <property type="match status" value="1"/>
</dbReference>
<feature type="transmembrane region" description="Helical" evidence="8">
    <location>
        <begin position="278"/>
        <end position="297"/>
    </location>
</feature>
<dbReference type="Gene3D" id="3.40.50.300">
    <property type="entry name" value="P-loop containing nucleotide triphosphate hydrolases"/>
    <property type="match status" value="1"/>
</dbReference>
<evidence type="ECO:0000256" key="2">
    <source>
        <dbReference type="ARBA" id="ARBA00022692"/>
    </source>
</evidence>
<sequence length="589" mass="65204">MRYLLKYLKPYRLAAGAALILMLVELVVELWHPVLMARIIDEGILPRDTGAVLRIGAWMTLLALLGFASGIVNSYFAAHVSQGFAFDVRAGMYERVQTFPYAVFSRFSAATLMTRMTSDVTQVQNAVFMSLRVMMRAPLIMAGGLFMALALSVRLGLILLLISPVLFTVLVWMMNRGFKLFQAVQARLDRTNGLLRENLLGMRLIKAMVRYARERERFMQANEDLMTRTISAIRVVELTVPALLMVMNVGILLLLWFGSAEVQAGRAEVGEIVAVVNYAMRIMAAFSMLSWIVTSLARARASAGRITEVLKTEEKETTIRTEGSAEDGRQEQAASPPFAPDEGAEIAFERVTFRYPGMADPALERISFTVRPGQTAAILGATGSGKSSLIQLIPRLFDPDEGAVRIDGRDVRTCDPEWLRAQIGYAPQEVVLFSGTVRDNLLWGKDDATREEIVEAARAAQIHETIMRLPDQYETMLGQKGVNLSGGQKQRLSVARALLRKPRVLLLDDSTSALDAKTEAALLAALKAYRCTILLVTQKISAAMQADVILILEDGRLHAMGTHEELLRTSPLYARIIRSQYGEEAAHHG</sequence>
<dbReference type="Proteomes" id="UP000681526">
    <property type="component" value="Unassembled WGS sequence"/>
</dbReference>
<dbReference type="CDD" id="cd18548">
    <property type="entry name" value="ABC_6TM_Tm287_like"/>
    <property type="match status" value="1"/>
</dbReference>
<evidence type="ECO:0000256" key="5">
    <source>
        <dbReference type="ARBA" id="ARBA00022989"/>
    </source>
</evidence>
<dbReference type="SMART" id="SM00382">
    <property type="entry name" value="AAA"/>
    <property type="match status" value="1"/>
</dbReference>
<gene>
    <name evidence="11" type="primary">txxe 861-yfiB</name>
    <name evidence="11" type="ORF">TXXE_09195</name>
</gene>
<feature type="transmembrane region" description="Helical" evidence="8">
    <location>
        <begin position="235"/>
        <end position="258"/>
    </location>
</feature>
<dbReference type="InterPro" id="IPR039421">
    <property type="entry name" value="Type_1_exporter"/>
</dbReference>
<dbReference type="EMBL" id="CAJRAY010000042">
    <property type="protein sequence ID" value="CAG5085835.1"/>
    <property type="molecule type" value="Genomic_DNA"/>
</dbReference>